<dbReference type="InterPro" id="IPR004000">
    <property type="entry name" value="Actin"/>
</dbReference>
<sequence length="515" mass="58890">MSQPSSSDQNPTSPSAPSSTLRRMRSMHYTSSTKKYELGRASEGAFKHFEYPSLHLLTLSLKHNPQKFTLPPTEELIQKAIKVIKSYVHNDLPMSGSFRLEEKVIFDMGNCFVKLGFDGDCHPLKSIPWFDTFLKPKLPQLENCFGLLTHDYWQLVDSLGGELVMEEIVFQCFYQLYNYHLLVDPKLRRVIFVENPLVPLPFKQLIAKVLFHRFQVPSITYFTSHVTSLLAVGATEGLVVDCGHLYISAMPVSDTRPQLSNLKYSLKAGNSICQRLREYLLEYATILPHQNKGQMPQFQLSKDLFSLSVLEDIKIRGLVVSNKMVPLDLKSDDRLEWYRNHSSMPSLRFPMAHPRDGTKFDIVIPGWIREFTCEVLFESGDEDHPSLIEATLDCLNSLSIDYLPQIIDKIYPIGGITRFPNFSLRFKLELLAQIRHFKRYQRLEPSLDQLEFLRQPSQICFNGDSLSWVGASICTQTKCNGVELGLDYFDGTVPDLSVMGTIPHHPSHSTASRYR</sequence>
<proteinExistence type="inferred from homology"/>
<dbReference type="PANTHER" id="PTHR11937">
    <property type="entry name" value="ACTIN"/>
    <property type="match status" value="1"/>
</dbReference>
<protein>
    <submittedName>
        <fullName evidence="3">Actin-like ATPase domain-containing protein</fullName>
    </submittedName>
</protein>
<reference evidence="3 4" key="1">
    <citation type="journal article" date="2015" name="Genome Biol. Evol.">
        <title>Phylogenomic analyses indicate that early fungi evolved digesting cell walls of algal ancestors of land plants.</title>
        <authorList>
            <person name="Chang Y."/>
            <person name="Wang S."/>
            <person name="Sekimoto S."/>
            <person name="Aerts A.L."/>
            <person name="Choi C."/>
            <person name="Clum A."/>
            <person name="LaButti K.M."/>
            <person name="Lindquist E.A."/>
            <person name="Yee Ngan C."/>
            <person name="Ohm R.A."/>
            <person name="Salamov A.A."/>
            <person name="Grigoriev I.V."/>
            <person name="Spatafora J.W."/>
            <person name="Berbee M.L."/>
        </authorList>
    </citation>
    <scope>NUCLEOTIDE SEQUENCE [LARGE SCALE GENOMIC DNA]</scope>
    <source>
        <strain evidence="3 4">NRRL 28638</strain>
    </source>
</reference>
<dbReference type="Gene3D" id="3.30.420.40">
    <property type="match status" value="2"/>
</dbReference>
<dbReference type="Pfam" id="PF00022">
    <property type="entry name" value="Actin"/>
    <property type="match status" value="1"/>
</dbReference>
<dbReference type="EMBL" id="KQ964487">
    <property type="protein sequence ID" value="KXN70996.1"/>
    <property type="molecule type" value="Genomic_DNA"/>
</dbReference>
<dbReference type="STRING" id="796925.A0A137P7K9"/>
<dbReference type="InterPro" id="IPR043129">
    <property type="entry name" value="ATPase_NBD"/>
</dbReference>
<evidence type="ECO:0000313" key="3">
    <source>
        <dbReference type="EMBL" id="KXN70996.1"/>
    </source>
</evidence>
<dbReference type="CDD" id="cd10207">
    <property type="entry name" value="ASKHA_NBD_Arp10"/>
    <property type="match status" value="1"/>
</dbReference>
<dbReference type="AlphaFoldDB" id="A0A137P7K9"/>
<gene>
    <name evidence="3" type="ORF">CONCODRAFT_78578</name>
</gene>
<dbReference type="SMART" id="SM00268">
    <property type="entry name" value="ACTIN"/>
    <property type="match status" value="1"/>
</dbReference>
<dbReference type="OrthoDB" id="337660at2759"/>
<dbReference type="Gene3D" id="3.90.640.10">
    <property type="entry name" value="Actin, Chain A, domain 4"/>
    <property type="match status" value="1"/>
</dbReference>
<dbReference type="Proteomes" id="UP000070444">
    <property type="component" value="Unassembled WGS sequence"/>
</dbReference>
<dbReference type="SUPFAM" id="SSF53067">
    <property type="entry name" value="Actin-like ATPase domain"/>
    <property type="match status" value="2"/>
</dbReference>
<dbReference type="OMA" id="WERDNDN"/>
<comment type="similarity">
    <text evidence="1">Belongs to the actin family.</text>
</comment>
<feature type="region of interest" description="Disordered" evidence="2">
    <location>
        <begin position="1"/>
        <end position="24"/>
    </location>
</feature>
<accession>A0A137P7K9</accession>
<evidence type="ECO:0000313" key="4">
    <source>
        <dbReference type="Proteomes" id="UP000070444"/>
    </source>
</evidence>
<feature type="compositionally biased region" description="Polar residues" evidence="2">
    <location>
        <begin position="1"/>
        <end position="21"/>
    </location>
</feature>
<evidence type="ECO:0000256" key="2">
    <source>
        <dbReference type="SAM" id="MobiDB-lite"/>
    </source>
</evidence>
<name>A0A137P7K9_CONC2</name>
<keyword evidence="4" id="KW-1185">Reference proteome</keyword>
<evidence type="ECO:0000256" key="1">
    <source>
        <dbReference type="RuleBase" id="RU000487"/>
    </source>
</evidence>
<organism evidence="3 4">
    <name type="scientific">Conidiobolus coronatus (strain ATCC 28846 / CBS 209.66 / NRRL 28638)</name>
    <name type="common">Delacroixia coronata</name>
    <dbReference type="NCBI Taxonomy" id="796925"/>
    <lineage>
        <taxon>Eukaryota</taxon>
        <taxon>Fungi</taxon>
        <taxon>Fungi incertae sedis</taxon>
        <taxon>Zoopagomycota</taxon>
        <taxon>Entomophthoromycotina</taxon>
        <taxon>Entomophthoromycetes</taxon>
        <taxon>Entomophthorales</taxon>
        <taxon>Ancylistaceae</taxon>
        <taxon>Conidiobolus</taxon>
    </lineage>
</organism>